<feature type="region of interest" description="Disordered" evidence="1">
    <location>
        <begin position="314"/>
        <end position="352"/>
    </location>
</feature>
<dbReference type="EMBL" id="KV453855">
    <property type="protein sequence ID" value="ODV84711.1"/>
    <property type="molecule type" value="Genomic_DNA"/>
</dbReference>
<feature type="region of interest" description="Disordered" evidence="1">
    <location>
        <begin position="197"/>
        <end position="217"/>
    </location>
</feature>
<feature type="compositionally biased region" description="Basic and acidic residues" evidence="1">
    <location>
        <begin position="20"/>
        <end position="37"/>
    </location>
</feature>
<feature type="compositionally biased region" description="Acidic residues" evidence="1">
    <location>
        <begin position="318"/>
        <end position="333"/>
    </location>
</feature>
<protein>
    <recommendedName>
        <fullName evidence="4">N-acetyltransferase domain-containing protein</fullName>
    </recommendedName>
</protein>
<dbReference type="OrthoDB" id="410198at2759"/>
<feature type="region of interest" description="Disordered" evidence="1">
    <location>
        <begin position="15"/>
        <end position="104"/>
    </location>
</feature>
<dbReference type="STRING" id="983967.A0A1E4SZ21"/>
<feature type="compositionally biased region" description="Low complexity" evidence="1">
    <location>
        <begin position="71"/>
        <end position="104"/>
    </location>
</feature>
<gene>
    <name evidence="2" type="ORF">CANARDRAFT_28860</name>
</gene>
<dbReference type="InterPro" id="IPR052523">
    <property type="entry name" value="Trichothecene_AcTrans"/>
</dbReference>
<feature type="compositionally biased region" description="Basic and acidic residues" evidence="1">
    <location>
        <begin position="197"/>
        <end position="207"/>
    </location>
</feature>
<name>A0A1E4SZ21_9ASCO</name>
<dbReference type="PANTHER" id="PTHR42791">
    <property type="entry name" value="GNAT FAMILY ACETYLTRANSFERASE"/>
    <property type="match status" value="1"/>
</dbReference>
<organism evidence="2 3">
    <name type="scientific">[Candida] arabinofermentans NRRL YB-2248</name>
    <dbReference type="NCBI Taxonomy" id="983967"/>
    <lineage>
        <taxon>Eukaryota</taxon>
        <taxon>Fungi</taxon>
        <taxon>Dikarya</taxon>
        <taxon>Ascomycota</taxon>
        <taxon>Saccharomycotina</taxon>
        <taxon>Pichiomycetes</taxon>
        <taxon>Pichiales</taxon>
        <taxon>Pichiaceae</taxon>
        <taxon>Ogataea</taxon>
        <taxon>Ogataea/Candida clade</taxon>
    </lineage>
</organism>
<dbReference type="AlphaFoldDB" id="A0A1E4SZ21"/>
<sequence length="481" mass="54708">MSFFNKFQNSLKNSNNKKRIMFDSNHRDDDNNDKDNDNDNDNDSSSSPSTAGDDDDDDHIITSSRHRRTSRTTSHTGSSSRKIIANSNTVNTNQNTNTNTNQNTNNSLHVEVVNIKDYKKAAKTLQIAFKDDLYVNYLTSGIKDQSLKEQMDLALFEGSVYSTILSGLVVAIKDHELELTDPDAPFLAVACFEKPKKNDTNDNHNESTENNNNGGGGGAGNQSIFKYLWSMYQGGYLKFLWMANKETRTRVFEEQSSMLNQFRLDVLGDDYDKAWYLSDLGAIPRGRGKGLARRLIDYVCHNYIDVYKFPSTKKSNVNDDDDDDDDDEIDGLNEDGFTIDDHSKTYTNNNNDQSLIDSEIQSYNFEFDLQSDTFTDYSGYSSDSDNSSAHSSWYYNEEQDILAQYDNFKNKGKEIGAPLYLESSHPRNRKIYQKLGFTYVETVNVANVLDNDGDSKVLTMDLMVRGVKGAKWYKKEDARMF</sequence>
<proteinExistence type="predicted"/>
<evidence type="ECO:0000256" key="1">
    <source>
        <dbReference type="SAM" id="MobiDB-lite"/>
    </source>
</evidence>
<keyword evidence="3" id="KW-1185">Reference proteome</keyword>
<reference evidence="3" key="1">
    <citation type="submission" date="2016-04" db="EMBL/GenBank/DDBJ databases">
        <title>Comparative genomics of biotechnologically important yeasts.</title>
        <authorList>
            <consortium name="DOE Joint Genome Institute"/>
            <person name="Riley R."/>
            <person name="Haridas S."/>
            <person name="Wolfe K.H."/>
            <person name="Lopes M.R."/>
            <person name="Hittinger C.T."/>
            <person name="Goker M."/>
            <person name="Salamov A."/>
            <person name="Wisecaver J."/>
            <person name="Long T.M."/>
            <person name="Aerts A.L."/>
            <person name="Barry K."/>
            <person name="Choi C."/>
            <person name="Clum A."/>
            <person name="Coughlan A.Y."/>
            <person name="Deshpande S."/>
            <person name="Douglass A.P."/>
            <person name="Hanson S.J."/>
            <person name="Klenk H.-P."/>
            <person name="Labutti K."/>
            <person name="Lapidus A."/>
            <person name="Lindquist E."/>
            <person name="Lipzen A."/>
            <person name="Meier-Kolthoff J.P."/>
            <person name="Ohm R.A."/>
            <person name="Otillar R.P."/>
            <person name="Pangilinan J."/>
            <person name="Peng Y."/>
            <person name="Rokas A."/>
            <person name="Rosa C.A."/>
            <person name="Scheuner C."/>
            <person name="Sibirny A.A."/>
            <person name="Slot J.C."/>
            <person name="Stielow J.B."/>
            <person name="Sun H."/>
            <person name="Kurtzman C.P."/>
            <person name="Blackwell M."/>
            <person name="Grigoriev I.V."/>
            <person name="Jeffries T.W."/>
        </authorList>
    </citation>
    <scope>NUCLEOTIDE SEQUENCE [LARGE SCALE GENOMIC DNA]</scope>
    <source>
        <strain evidence="3">NRRL YB-2248</strain>
    </source>
</reference>
<evidence type="ECO:0000313" key="2">
    <source>
        <dbReference type="EMBL" id="ODV84711.1"/>
    </source>
</evidence>
<evidence type="ECO:0008006" key="4">
    <source>
        <dbReference type="Google" id="ProtNLM"/>
    </source>
</evidence>
<accession>A0A1E4SZ21</accession>
<dbReference type="Gene3D" id="3.40.630.30">
    <property type="match status" value="1"/>
</dbReference>
<dbReference type="Proteomes" id="UP000094801">
    <property type="component" value="Unassembled WGS sequence"/>
</dbReference>
<evidence type="ECO:0000313" key="3">
    <source>
        <dbReference type="Proteomes" id="UP000094801"/>
    </source>
</evidence>
<dbReference type="PANTHER" id="PTHR42791:SF1">
    <property type="entry name" value="N-ACETYLTRANSFERASE DOMAIN-CONTAINING PROTEIN"/>
    <property type="match status" value="1"/>
</dbReference>